<keyword evidence="2" id="KW-1185">Reference proteome</keyword>
<evidence type="ECO:0000313" key="1">
    <source>
        <dbReference type="EMBL" id="MBE1604111.1"/>
    </source>
</evidence>
<dbReference type="EMBL" id="JADBEM010000001">
    <property type="protein sequence ID" value="MBE1604111.1"/>
    <property type="molecule type" value="Genomic_DNA"/>
</dbReference>
<reference evidence="1" key="1">
    <citation type="submission" date="2020-10" db="EMBL/GenBank/DDBJ databases">
        <title>Sequencing the genomes of 1000 actinobacteria strains.</title>
        <authorList>
            <person name="Klenk H.-P."/>
        </authorList>
    </citation>
    <scope>NUCLEOTIDE SEQUENCE</scope>
    <source>
        <strain evidence="1">DSM 45354</strain>
    </source>
</reference>
<comment type="caution">
    <text evidence="1">The sequence shown here is derived from an EMBL/GenBank/DDBJ whole genome shotgun (WGS) entry which is preliminary data.</text>
</comment>
<evidence type="ECO:0000313" key="2">
    <source>
        <dbReference type="Proteomes" id="UP000638648"/>
    </source>
</evidence>
<name>A0A927RGD1_9ACTN</name>
<dbReference type="Proteomes" id="UP000638648">
    <property type="component" value="Unassembled WGS sequence"/>
</dbReference>
<protein>
    <submittedName>
        <fullName evidence="1">Uncharacterized protein</fullName>
    </submittedName>
</protein>
<accession>A0A927RGD1</accession>
<gene>
    <name evidence="1" type="ORF">HEB94_000959</name>
</gene>
<dbReference type="AlphaFoldDB" id="A0A927RGD1"/>
<organism evidence="1 2">
    <name type="scientific">Actinopolymorpha pittospori</name>
    <dbReference type="NCBI Taxonomy" id="648752"/>
    <lineage>
        <taxon>Bacteria</taxon>
        <taxon>Bacillati</taxon>
        <taxon>Actinomycetota</taxon>
        <taxon>Actinomycetes</taxon>
        <taxon>Propionibacteriales</taxon>
        <taxon>Actinopolymorphaceae</taxon>
        <taxon>Actinopolymorpha</taxon>
    </lineage>
</organism>
<sequence>MPKLAPTTVAVANTWFTEEHARARAFGAWSASGGVGGMAGAVAGMSSQLACRGSGSL</sequence>
<proteinExistence type="predicted"/>